<reference evidence="1" key="1">
    <citation type="submission" date="2014-09" db="EMBL/GenBank/DDBJ databases">
        <authorList>
            <person name="Magalhaes I.L.F."/>
            <person name="Oliveira U."/>
            <person name="Santos F.R."/>
            <person name="Vidigal T.H.D.A."/>
            <person name="Brescovit A.D."/>
            <person name="Santos A.J."/>
        </authorList>
    </citation>
    <scope>NUCLEOTIDE SEQUENCE</scope>
    <source>
        <tissue evidence="1">Shoot tissue taken approximately 20 cm above the soil surface</tissue>
    </source>
</reference>
<evidence type="ECO:0000313" key="1">
    <source>
        <dbReference type="EMBL" id="JAD28768.1"/>
    </source>
</evidence>
<protein>
    <submittedName>
        <fullName evidence="1">Uncharacterized protein</fullName>
    </submittedName>
</protein>
<reference evidence="1" key="2">
    <citation type="journal article" date="2015" name="Data Brief">
        <title>Shoot transcriptome of the giant reed, Arundo donax.</title>
        <authorList>
            <person name="Barrero R.A."/>
            <person name="Guerrero F.D."/>
            <person name="Moolhuijzen P."/>
            <person name="Goolsby J.A."/>
            <person name="Tidwell J."/>
            <person name="Bellgard S.E."/>
            <person name="Bellgard M.I."/>
        </authorList>
    </citation>
    <scope>NUCLEOTIDE SEQUENCE</scope>
    <source>
        <tissue evidence="1">Shoot tissue taken approximately 20 cm above the soil surface</tissue>
    </source>
</reference>
<proteinExistence type="predicted"/>
<organism evidence="1">
    <name type="scientific">Arundo donax</name>
    <name type="common">Giant reed</name>
    <name type="synonym">Donax arundinaceus</name>
    <dbReference type="NCBI Taxonomy" id="35708"/>
    <lineage>
        <taxon>Eukaryota</taxon>
        <taxon>Viridiplantae</taxon>
        <taxon>Streptophyta</taxon>
        <taxon>Embryophyta</taxon>
        <taxon>Tracheophyta</taxon>
        <taxon>Spermatophyta</taxon>
        <taxon>Magnoliopsida</taxon>
        <taxon>Liliopsida</taxon>
        <taxon>Poales</taxon>
        <taxon>Poaceae</taxon>
        <taxon>PACMAD clade</taxon>
        <taxon>Arundinoideae</taxon>
        <taxon>Arundineae</taxon>
        <taxon>Arundo</taxon>
    </lineage>
</organism>
<dbReference type="EMBL" id="GBRH01269127">
    <property type="protein sequence ID" value="JAD28768.1"/>
    <property type="molecule type" value="Transcribed_RNA"/>
</dbReference>
<name>A0A0A8YTK5_ARUDO</name>
<accession>A0A0A8YTK5</accession>
<sequence>MPTRMVGNSVVVIVQRACHFKSRATRAKTRNISMKFRDVDYMWNCTCK</sequence>
<dbReference type="AlphaFoldDB" id="A0A0A8YTK5"/>